<feature type="binding site" evidence="9">
    <location>
        <begin position="137"/>
        <end position="139"/>
    </location>
    <ligand>
        <name>2-[(2R,5Z)-2-carboxy-4-methylthiazol-5(2H)-ylidene]ethyl phosphate</name>
        <dbReference type="ChEBI" id="CHEBI:62899"/>
    </ligand>
</feature>
<evidence type="ECO:0000313" key="13">
    <source>
        <dbReference type="EMBL" id="TYP96955.1"/>
    </source>
</evidence>
<feature type="binding site" evidence="9">
    <location>
        <position position="92"/>
    </location>
    <ligand>
        <name>Mg(2+)</name>
        <dbReference type="ChEBI" id="CHEBI:18420"/>
    </ligand>
</feature>
<dbReference type="InterPro" id="IPR036206">
    <property type="entry name" value="ThiamineP_synth_sf"/>
</dbReference>
<dbReference type="HAMAP" id="MF_00097">
    <property type="entry name" value="TMP_synthase"/>
    <property type="match status" value="1"/>
</dbReference>
<feature type="binding site" evidence="9">
    <location>
        <begin position="40"/>
        <end position="44"/>
    </location>
    <ligand>
        <name>4-amino-2-methyl-5-(diphosphooxymethyl)pyrimidine</name>
        <dbReference type="ChEBI" id="CHEBI:57841"/>
    </ligand>
</feature>
<feature type="binding site" evidence="9">
    <location>
        <begin position="188"/>
        <end position="189"/>
    </location>
    <ligand>
        <name>2-[(2R,5Z)-2-carboxy-4-methylthiazol-5(2H)-ylidene]ethyl phosphate</name>
        <dbReference type="ChEBI" id="CHEBI:62899"/>
    </ligand>
</feature>
<evidence type="ECO:0000256" key="2">
    <source>
        <dbReference type="ARBA" id="ARBA00022679"/>
    </source>
</evidence>
<keyword evidence="4 9" id="KW-0460">Magnesium</keyword>
<dbReference type="EC" id="2.5.1.3" evidence="9"/>
<accession>A0A5S5DMJ8</accession>
<sequence length="215" mass="23986">MPFDHRFPYPLYLVLSENDCRAPWLWVAEQAILGGVDIIQLREKSLSRVDLVARAEALKRLTDRYDIPLVINDYADVAAEVGAWGVHVGRHDACPLAIRELYGDKLRIGWSVEALEQLHSNQLEAVDYLGISPVFSTPTKTDTVTEWGLAGIRRIREETDLPLVAIGNMNETTAPSAYLAGANSIAVVSAICRQDNPQQASQTLKKLLLHERETR</sequence>
<dbReference type="InterPro" id="IPR034291">
    <property type="entry name" value="TMP_synthase"/>
</dbReference>
<dbReference type="PANTHER" id="PTHR20857">
    <property type="entry name" value="THIAMINE-PHOSPHATE PYROPHOSPHORYLASE"/>
    <property type="match status" value="1"/>
</dbReference>
<evidence type="ECO:0000256" key="4">
    <source>
        <dbReference type="ARBA" id="ARBA00022842"/>
    </source>
</evidence>
<dbReference type="GO" id="GO:0000287">
    <property type="term" value="F:magnesium ion binding"/>
    <property type="evidence" value="ECO:0007669"/>
    <property type="project" value="UniProtKB-UniRule"/>
</dbReference>
<dbReference type="GO" id="GO:0009228">
    <property type="term" value="P:thiamine biosynthetic process"/>
    <property type="evidence" value="ECO:0007669"/>
    <property type="project" value="UniProtKB-KW"/>
</dbReference>
<comment type="catalytic activity">
    <reaction evidence="7 9 10">
        <text>2-(2-carboxy-4-methylthiazol-5-yl)ethyl phosphate + 4-amino-2-methyl-5-(diphosphooxymethyl)pyrimidine + 2 H(+) = thiamine phosphate + CO2 + diphosphate</text>
        <dbReference type="Rhea" id="RHEA:47848"/>
        <dbReference type="ChEBI" id="CHEBI:15378"/>
        <dbReference type="ChEBI" id="CHEBI:16526"/>
        <dbReference type="ChEBI" id="CHEBI:33019"/>
        <dbReference type="ChEBI" id="CHEBI:37575"/>
        <dbReference type="ChEBI" id="CHEBI:57841"/>
        <dbReference type="ChEBI" id="CHEBI:62890"/>
        <dbReference type="EC" id="2.5.1.3"/>
    </reaction>
</comment>
<organism evidence="13 14">
    <name type="scientific">Sphingobacterium allocomposti</name>
    <dbReference type="NCBI Taxonomy" id="415956"/>
    <lineage>
        <taxon>Bacteria</taxon>
        <taxon>Pseudomonadati</taxon>
        <taxon>Bacteroidota</taxon>
        <taxon>Sphingobacteriia</taxon>
        <taxon>Sphingobacteriales</taxon>
        <taxon>Sphingobacteriaceae</taxon>
        <taxon>Sphingobacterium</taxon>
    </lineage>
</organism>
<dbReference type="GO" id="GO:0004789">
    <property type="term" value="F:thiamine-phosphate diphosphorylase activity"/>
    <property type="evidence" value="ECO:0007669"/>
    <property type="project" value="UniProtKB-UniRule"/>
</dbReference>
<evidence type="ECO:0000256" key="11">
    <source>
        <dbReference type="RuleBase" id="RU004253"/>
    </source>
</evidence>
<reference evidence="13 14" key="1">
    <citation type="submission" date="2019-07" db="EMBL/GenBank/DDBJ databases">
        <title>Genomic Encyclopedia of Archaeal and Bacterial Type Strains, Phase II (KMG-II): from individual species to whole genera.</title>
        <authorList>
            <person name="Goeker M."/>
        </authorList>
    </citation>
    <scope>NUCLEOTIDE SEQUENCE [LARGE SCALE GENOMIC DNA]</scope>
    <source>
        <strain evidence="13 14">DSM 18850</strain>
    </source>
</reference>
<dbReference type="SUPFAM" id="SSF51391">
    <property type="entry name" value="Thiamin phosphate synthase"/>
    <property type="match status" value="1"/>
</dbReference>
<dbReference type="RefSeq" id="WP_148907872.1">
    <property type="nucleotide sequence ID" value="NZ_VNHX01000004.1"/>
</dbReference>
<evidence type="ECO:0000256" key="9">
    <source>
        <dbReference type="HAMAP-Rule" id="MF_00097"/>
    </source>
</evidence>
<comment type="similarity">
    <text evidence="9 10">Belongs to the thiamine-phosphate synthase family.</text>
</comment>
<proteinExistence type="inferred from homology"/>
<comment type="caution">
    <text evidence="9">Lacks conserved residue(s) required for the propagation of feature annotation.</text>
</comment>
<dbReference type="CDD" id="cd00564">
    <property type="entry name" value="TMP_TenI"/>
    <property type="match status" value="1"/>
</dbReference>
<evidence type="ECO:0000256" key="10">
    <source>
        <dbReference type="RuleBase" id="RU003826"/>
    </source>
</evidence>
<evidence type="ECO:0000313" key="14">
    <source>
        <dbReference type="Proteomes" id="UP000325105"/>
    </source>
</evidence>
<evidence type="ECO:0000256" key="1">
    <source>
        <dbReference type="ARBA" id="ARBA00005165"/>
    </source>
</evidence>
<comment type="catalytic activity">
    <reaction evidence="8 9 10">
        <text>2-[(2R,5Z)-2-carboxy-4-methylthiazol-5(2H)-ylidene]ethyl phosphate + 4-amino-2-methyl-5-(diphosphooxymethyl)pyrimidine + 2 H(+) = thiamine phosphate + CO2 + diphosphate</text>
        <dbReference type="Rhea" id="RHEA:47844"/>
        <dbReference type="ChEBI" id="CHEBI:15378"/>
        <dbReference type="ChEBI" id="CHEBI:16526"/>
        <dbReference type="ChEBI" id="CHEBI:33019"/>
        <dbReference type="ChEBI" id="CHEBI:37575"/>
        <dbReference type="ChEBI" id="CHEBI:57841"/>
        <dbReference type="ChEBI" id="CHEBI:62899"/>
        <dbReference type="EC" id="2.5.1.3"/>
    </reaction>
</comment>
<evidence type="ECO:0000256" key="7">
    <source>
        <dbReference type="ARBA" id="ARBA00047851"/>
    </source>
</evidence>
<dbReference type="InterPro" id="IPR022998">
    <property type="entry name" value="ThiamineP_synth_TenI"/>
</dbReference>
<evidence type="ECO:0000256" key="3">
    <source>
        <dbReference type="ARBA" id="ARBA00022723"/>
    </source>
</evidence>
<keyword evidence="5 9" id="KW-0784">Thiamine biosynthesis</keyword>
<dbReference type="NCBIfam" id="TIGR00693">
    <property type="entry name" value="thiE"/>
    <property type="match status" value="1"/>
</dbReference>
<dbReference type="UniPathway" id="UPA00060">
    <property type="reaction ID" value="UER00141"/>
</dbReference>
<dbReference type="GO" id="GO:0009229">
    <property type="term" value="P:thiamine diphosphate biosynthetic process"/>
    <property type="evidence" value="ECO:0007669"/>
    <property type="project" value="UniProtKB-UniRule"/>
</dbReference>
<dbReference type="Gene3D" id="3.20.20.70">
    <property type="entry name" value="Aldolase class I"/>
    <property type="match status" value="1"/>
</dbReference>
<dbReference type="PANTHER" id="PTHR20857:SF23">
    <property type="entry name" value="THIAMINE BIOSYNTHETIC BIFUNCTIONAL ENZYME"/>
    <property type="match status" value="1"/>
</dbReference>
<keyword evidence="2 9" id="KW-0808">Transferase</keyword>
<feature type="binding site" evidence="9">
    <location>
        <position position="111"/>
    </location>
    <ligand>
        <name>4-amino-2-methyl-5-(diphosphooxymethyl)pyrimidine</name>
        <dbReference type="ChEBI" id="CHEBI:57841"/>
    </ligand>
</feature>
<feature type="binding site" evidence="9">
    <location>
        <position position="140"/>
    </location>
    <ligand>
        <name>4-amino-2-methyl-5-(diphosphooxymethyl)pyrimidine</name>
        <dbReference type="ChEBI" id="CHEBI:57841"/>
    </ligand>
</feature>
<evidence type="ECO:0000259" key="12">
    <source>
        <dbReference type="Pfam" id="PF02581"/>
    </source>
</evidence>
<comment type="pathway">
    <text evidence="1 9 11">Cofactor biosynthesis; thiamine diphosphate biosynthesis; thiamine phosphate from 4-amino-2-methyl-5-diphosphomethylpyrimidine and 4-methyl-5-(2-phosphoethyl)-thiazole: step 1/1.</text>
</comment>
<keyword evidence="3 9" id="KW-0479">Metal-binding</keyword>
<name>A0A5S5DMJ8_9SPHI</name>
<comment type="function">
    <text evidence="9">Condenses 4-methyl-5-(beta-hydroxyethyl)thiazole monophosphate (THZ-P) and 2-methyl-4-amino-5-hydroxymethyl pyrimidine pyrophosphate (HMP-PP) to form thiamine monophosphate (TMP).</text>
</comment>
<comment type="caution">
    <text evidence="13">The sequence shown here is derived from an EMBL/GenBank/DDBJ whole genome shotgun (WGS) entry which is preliminary data.</text>
</comment>
<feature type="binding site" evidence="9">
    <location>
        <position position="72"/>
    </location>
    <ligand>
        <name>4-amino-2-methyl-5-(diphosphooxymethyl)pyrimidine</name>
        <dbReference type="ChEBI" id="CHEBI:57841"/>
    </ligand>
</feature>
<dbReference type="GO" id="GO:0005737">
    <property type="term" value="C:cytoplasm"/>
    <property type="evidence" value="ECO:0007669"/>
    <property type="project" value="TreeGrafter"/>
</dbReference>
<gene>
    <name evidence="9" type="primary">thiE</name>
    <name evidence="13" type="ORF">BC792_104185</name>
</gene>
<feature type="binding site" evidence="9">
    <location>
        <position position="73"/>
    </location>
    <ligand>
        <name>Mg(2+)</name>
        <dbReference type="ChEBI" id="CHEBI:18420"/>
    </ligand>
</feature>
<dbReference type="AlphaFoldDB" id="A0A5S5DMJ8"/>
<protein>
    <recommendedName>
        <fullName evidence="9">Thiamine-phosphate synthase</fullName>
        <shortName evidence="9">TP synthase</shortName>
        <shortName evidence="9">TPS</shortName>
        <ecNumber evidence="9">2.5.1.3</ecNumber>
    </recommendedName>
    <alternativeName>
        <fullName evidence="9">Thiamine-phosphate pyrophosphorylase</fullName>
        <shortName evidence="9">TMP pyrophosphorylase</shortName>
        <shortName evidence="9">TMP-PPase</shortName>
    </alternativeName>
</protein>
<feature type="domain" description="Thiamine phosphate synthase/TenI" evidence="12">
    <location>
        <begin position="11"/>
        <end position="191"/>
    </location>
</feature>
<dbReference type="OrthoDB" id="9812206at2"/>
<dbReference type="Proteomes" id="UP000325105">
    <property type="component" value="Unassembled WGS sequence"/>
</dbReference>
<dbReference type="InterPro" id="IPR013785">
    <property type="entry name" value="Aldolase_TIM"/>
</dbReference>
<comment type="cofactor">
    <cofactor evidence="9">
        <name>Mg(2+)</name>
        <dbReference type="ChEBI" id="CHEBI:18420"/>
    </cofactor>
    <text evidence="9">Binds 1 Mg(2+) ion per subunit.</text>
</comment>
<dbReference type="Pfam" id="PF02581">
    <property type="entry name" value="TMP-TENI"/>
    <property type="match status" value="1"/>
</dbReference>
<keyword evidence="14" id="KW-1185">Reference proteome</keyword>
<evidence type="ECO:0000256" key="6">
    <source>
        <dbReference type="ARBA" id="ARBA00047334"/>
    </source>
</evidence>
<evidence type="ECO:0000256" key="5">
    <source>
        <dbReference type="ARBA" id="ARBA00022977"/>
    </source>
</evidence>
<evidence type="ECO:0000256" key="8">
    <source>
        <dbReference type="ARBA" id="ARBA00047883"/>
    </source>
</evidence>
<dbReference type="EMBL" id="VNHX01000004">
    <property type="protein sequence ID" value="TYP96955.1"/>
    <property type="molecule type" value="Genomic_DNA"/>
</dbReference>
<comment type="catalytic activity">
    <reaction evidence="6 9 10">
        <text>4-methyl-5-(2-phosphooxyethyl)-thiazole + 4-amino-2-methyl-5-(diphosphooxymethyl)pyrimidine + H(+) = thiamine phosphate + diphosphate</text>
        <dbReference type="Rhea" id="RHEA:22328"/>
        <dbReference type="ChEBI" id="CHEBI:15378"/>
        <dbReference type="ChEBI" id="CHEBI:33019"/>
        <dbReference type="ChEBI" id="CHEBI:37575"/>
        <dbReference type="ChEBI" id="CHEBI:57841"/>
        <dbReference type="ChEBI" id="CHEBI:58296"/>
        <dbReference type="EC" id="2.5.1.3"/>
    </reaction>
</comment>